<organism evidence="1 2">
    <name type="scientific">Lunasporangiospora selenospora</name>
    <dbReference type="NCBI Taxonomy" id="979761"/>
    <lineage>
        <taxon>Eukaryota</taxon>
        <taxon>Fungi</taxon>
        <taxon>Fungi incertae sedis</taxon>
        <taxon>Mucoromycota</taxon>
        <taxon>Mortierellomycotina</taxon>
        <taxon>Mortierellomycetes</taxon>
        <taxon>Mortierellales</taxon>
        <taxon>Mortierellaceae</taxon>
        <taxon>Lunasporangiospora</taxon>
    </lineage>
</organism>
<dbReference type="OrthoDB" id="2420734at2759"/>
<dbReference type="PANTHER" id="PTHR37539:SF1">
    <property type="entry name" value="ER-BOUND OXYGENASE MPAB_MPAB'_RUBBER OXYGENASE CATALYTIC DOMAIN-CONTAINING PROTEIN"/>
    <property type="match status" value="1"/>
</dbReference>
<dbReference type="Proteomes" id="UP000780801">
    <property type="component" value="Unassembled WGS sequence"/>
</dbReference>
<evidence type="ECO:0000313" key="2">
    <source>
        <dbReference type="Proteomes" id="UP000780801"/>
    </source>
</evidence>
<name>A0A9P6KEZ3_9FUNG</name>
<proteinExistence type="predicted"/>
<keyword evidence="2" id="KW-1185">Reference proteome</keyword>
<gene>
    <name evidence="1" type="ORF">BGW38_010275</name>
</gene>
<evidence type="ECO:0000313" key="1">
    <source>
        <dbReference type="EMBL" id="KAF9583089.1"/>
    </source>
</evidence>
<protein>
    <recommendedName>
        <fullName evidence="3">ER-bound oxygenase mpaB/mpaB'/Rubber oxygenase catalytic domain-containing protein</fullName>
    </recommendedName>
</protein>
<dbReference type="PANTHER" id="PTHR37539">
    <property type="entry name" value="SECRETED PROTEIN-RELATED"/>
    <property type="match status" value="1"/>
</dbReference>
<comment type="caution">
    <text evidence="1">The sequence shown here is derived from an EMBL/GenBank/DDBJ whole genome shotgun (WGS) entry which is preliminary data.</text>
</comment>
<reference evidence="1" key="1">
    <citation type="journal article" date="2020" name="Fungal Divers.">
        <title>Resolving the Mortierellaceae phylogeny through synthesis of multi-gene phylogenetics and phylogenomics.</title>
        <authorList>
            <person name="Vandepol N."/>
            <person name="Liber J."/>
            <person name="Desiro A."/>
            <person name="Na H."/>
            <person name="Kennedy M."/>
            <person name="Barry K."/>
            <person name="Grigoriev I.V."/>
            <person name="Miller A.N."/>
            <person name="O'Donnell K."/>
            <person name="Stajich J.E."/>
            <person name="Bonito G."/>
        </authorList>
    </citation>
    <scope>NUCLEOTIDE SEQUENCE</scope>
    <source>
        <strain evidence="1">KOD1015</strain>
    </source>
</reference>
<evidence type="ECO:0008006" key="3">
    <source>
        <dbReference type="Google" id="ProtNLM"/>
    </source>
</evidence>
<dbReference type="AlphaFoldDB" id="A0A9P6KEZ3"/>
<accession>A0A9P6KEZ3</accession>
<sequence length="139" mass="15618">MSEAEKDDYLHLWRYIGFLLGCSEEFLAFTPTVQKADAIRQSLMLHVSDIDVSSAKLVSKAFKFITTKPIFSRSIDSLGGVLDPLKIHMALAERVVGREVWTVLEMEPATWFGLSNTSHALQNSEWYATVDKNISSHIA</sequence>
<dbReference type="EMBL" id="JAABOA010000815">
    <property type="protein sequence ID" value="KAF9583089.1"/>
    <property type="molecule type" value="Genomic_DNA"/>
</dbReference>
<dbReference type="InterPro" id="IPR037473">
    <property type="entry name" value="Lcp-like"/>
</dbReference>